<accession>A0A931N1U9</accession>
<evidence type="ECO:0000256" key="2">
    <source>
        <dbReference type="ARBA" id="ARBA00023125"/>
    </source>
</evidence>
<organism evidence="6 7">
    <name type="scientific">Nocardia bovistercoris</name>
    <dbReference type="NCBI Taxonomy" id="2785916"/>
    <lineage>
        <taxon>Bacteria</taxon>
        <taxon>Bacillati</taxon>
        <taxon>Actinomycetota</taxon>
        <taxon>Actinomycetes</taxon>
        <taxon>Mycobacteriales</taxon>
        <taxon>Nocardiaceae</taxon>
        <taxon>Nocardia</taxon>
    </lineage>
</organism>
<dbReference type="InterPro" id="IPR050109">
    <property type="entry name" value="HTH-type_TetR-like_transc_reg"/>
</dbReference>
<dbReference type="InterPro" id="IPR009057">
    <property type="entry name" value="Homeodomain-like_sf"/>
</dbReference>
<protein>
    <submittedName>
        <fullName evidence="6">TetR family transcriptional regulator</fullName>
    </submittedName>
</protein>
<evidence type="ECO:0000256" key="1">
    <source>
        <dbReference type="ARBA" id="ARBA00023015"/>
    </source>
</evidence>
<dbReference type="PROSITE" id="PS01081">
    <property type="entry name" value="HTH_TETR_1"/>
    <property type="match status" value="1"/>
</dbReference>
<gene>
    <name evidence="6" type="ORF">IT779_03380</name>
</gene>
<name>A0A931N1U9_9NOCA</name>
<evidence type="ECO:0000313" key="6">
    <source>
        <dbReference type="EMBL" id="MBH0775326.1"/>
    </source>
</evidence>
<dbReference type="EMBL" id="JADMLG010000001">
    <property type="protein sequence ID" value="MBH0775326.1"/>
    <property type="molecule type" value="Genomic_DNA"/>
</dbReference>
<keyword evidence="1" id="KW-0805">Transcription regulation</keyword>
<dbReference type="SUPFAM" id="SSF46689">
    <property type="entry name" value="Homeodomain-like"/>
    <property type="match status" value="1"/>
</dbReference>
<dbReference type="InterPro" id="IPR023772">
    <property type="entry name" value="DNA-bd_HTH_TetR-type_CS"/>
</dbReference>
<dbReference type="Pfam" id="PF00440">
    <property type="entry name" value="TetR_N"/>
    <property type="match status" value="1"/>
</dbReference>
<keyword evidence="7" id="KW-1185">Reference proteome</keyword>
<evidence type="ECO:0000313" key="7">
    <source>
        <dbReference type="Proteomes" id="UP000655751"/>
    </source>
</evidence>
<feature type="DNA-binding region" description="H-T-H motif" evidence="4">
    <location>
        <begin position="13"/>
        <end position="32"/>
    </location>
</feature>
<keyword evidence="3" id="KW-0804">Transcription</keyword>
<evidence type="ECO:0000256" key="3">
    <source>
        <dbReference type="ARBA" id="ARBA00023163"/>
    </source>
</evidence>
<dbReference type="Proteomes" id="UP000655751">
    <property type="component" value="Unassembled WGS sequence"/>
</dbReference>
<comment type="caution">
    <text evidence="6">The sequence shown here is derived from an EMBL/GenBank/DDBJ whole genome shotgun (WGS) entry which is preliminary data.</text>
</comment>
<dbReference type="InterPro" id="IPR001647">
    <property type="entry name" value="HTH_TetR"/>
</dbReference>
<dbReference type="AlphaFoldDB" id="A0A931N1U9"/>
<evidence type="ECO:0000256" key="4">
    <source>
        <dbReference type="PROSITE-ProRule" id="PRU00335"/>
    </source>
</evidence>
<reference evidence="6" key="1">
    <citation type="submission" date="2020-11" db="EMBL/GenBank/DDBJ databases">
        <title>Nocardia NEAU-351.nov., a novel actinomycete isolated from the cow dung.</title>
        <authorList>
            <person name="Zhang X."/>
        </authorList>
    </citation>
    <scope>NUCLEOTIDE SEQUENCE</scope>
    <source>
        <strain evidence="6">NEAU-351</strain>
    </source>
</reference>
<proteinExistence type="predicted"/>
<evidence type="ECO:0000259" key="5">
    <source>
        <dbReference type="PROSITE" id="PS50977"/>
    </source>
</evidence>
<sequence length="167" mass="18506">MDLLRREGFDNLTMRMVATAAGVGTATAYTYFSSKDHLVAEVMWRHLRQTEPPSYTEDQNTAARAITALRRITFLLGDQPEMAKAVTSALLGTDPDVAHLRFRIGLEIRRWIDDALGADSDPDTVEALELLYSGALLRAGMGYASYTETADLIQKTAILLLRSTDRP</sequence>
<dbReference type="GO" id="GO:0003700">
    <property type="term" value="F:DNA-binding transcription factor activity"/>
    <property type="evidence" value="ECO:0007669"/>
    <property type="project" value="TreeGrafter"/>
</dbReference>
<dbReference type="PANTHER" id="PTHR30055">
    <property type="entry name" value="HTH-TYPE TRANSCRIPTIONAL REGULATOR RUTR"/>
    <property type="match status" value="1"/>
</dbReference>
<feature type="domain" description="HTH tetR-type" evidence="5">
    <location>
        <begin position="1"/>
        <end position="50"/>
    </location>
</feature>
<dbReference type="PROSITE" id="PS50977">
    <property type="entry name" value="HTH_TETR_2"/>
    <property type="match status" value="1"/>
</dbReference>
<dbReference type="Gene3D" id="1.10.357.10">
    <property type="entry name" value="Tetracycline Repressor, domain 2"/>
    <property type="match status" value="1"/>
</dbReference>
<dbReference type="PANTHER" id="PTHR30055:SF234">
    <property type="entry name" value="HTH-TYPE TRANSCRIPTIONAL REGULATOR BETI"/>
    <property type="match status" value="1"/>
</dbReference>
<dbReference type="GO" id="GO:0000976">
    <property type="term" value="F:transcription cis-regulatory region binding"/>
    <property type="evidence" value="ECO:0007669"/>
    <property type="project" value="TreeGrafter"/>
</dbReference>
<keyword evidence="2 4" id="KW-0238">DNA-binding</keyword>